<keyword evidence="9" id="KW-0408">Iron</keyword>
<evidence type="ECO:0000256" key="10">
    <source>
        <dbReference type="ARBA" id="ARBA00023033"/>
    </source>
</evidence>
<accession>A0A0T5NTQ3</accession>
<proteinExistence type="inferred from homology"/>
<feature type="transmembrane region" description="Helical" evidence="12">
    <location>
        <begin position="311"/>
        <end position="328"/>
    </location>
</feature>
<dbReference type="PANTHER" id="PTHR38674">
    <property type="entry name" value="ALKANE 1-MONOOXYGENASE 1"/>
    <property type="match status" value="1"/>
</dbReference>
<feature type="transmembrane region" description="Helical" evidence="12">
    <location>
        <begin position="66"/>
        <end position="86"/>
    </location>
</feature>
<keyword evidence="6" id="KW-0479">Metal-binding</keyword>
<dbReference type="GO" id="GO:0006629">
    <property type="term" value="P:lipid metabolic process"/>
    <property type="evidence" value="ECO:0007669"/>
    <property type="project" value="InterPro"/>
</dbReference>
<evidence type="ECO:0000256" key="8">
    <source>
        <dbReference type="ARBA" id="ARBA00023002"/>
    </source>
</evidence>
<evidence type="ECO:0000313" key="14">
    <source>
        <dbReference type="EMBL" id="KRS12322.1"/>
    </source>
</evidence>
<comment type="subcellular location">
    <subcellularLocation>
        <location evidence="1">Cell inner membrane</location>
        <topology evidence="1">Multi-pass membrane protein</topology>
    </subcellularLocation>
</comment>
<dbReference type="EMBL" id="LAXJ01000010">
    <property type="protein sequence ID" value="KRS12322.1"/>
    <property type="molecule type" value="Genomic_DNA"/>
</dbReference>
<evidence type="ECO:0000256" key="9">
    <source>
        <dbReference type="ARBA" id="ARBA00023004"/>
    </source>
</evidence>
<evidence type="ECO:0000256" key="11">
    <source>
        <dbReference type="ARBA" id="ARBA00023136"/>
    </source>
</evidence>
<evidence type="ECO:0000259" key="13">
    <source>
        <dbReference type="Pfam" id="PF00487"/>
    </source>
</evidence>
<name>A0A0T5NTQ3_9RHOB</name>
<protein>
    <submittedName>
        <fullName evidence="14">Alkane 1-monooxygenase</fullName>
    </submittedName>
</protein>
<gene>
    <name evidence="14" type="ORF">XM53_11805</name>
</gene>
<dbReference type="PATRIC" id="fig|1641875.4.peg.149"/>
<evidence type="ECO:0000256" key="12">
    <source>
        <dbReference type="SAM" id="Phobius"/>
    </source>
</evidence>
<dbReference type="GO" id="GO:0005886">
    <property type="term" value="C:plasma membrane"/>
    <property type="evidence" value="ECO:0007669"/>
    <property type="project" value="UniProtKB-SubCell"/>
</dbReference>
<dbReference type="GO" id="GO:0004497">
    <property type="term" value="F:monooxygenase activity"/>
    <property type="evidence" value="ECO:0007669"/>
    <property type="project" value="UniProtKB-KW"/>
</dbReference>
<dbReference type="Proteomes" id="UP000051295">
    <property type="component" value="Unassembled WGS sequence"/>
</dbReference>
<keyword evidence="7 12" id="KW-1133">Transmembrane helix</keyword>
<sequence>MKDLRLFTIATCLPVLLIGLAAAWGGAWAWVALGYLTVLTFLMDRLIAVEAANTDPDAEFPAADTLLAVLGVAHFGLYASALWAIAGPSGLSGLERFLTGFATGLFFGQISHPVAHELIHRTARPLRFLGRLIYTSLLVGHHASAHLRVHHVHVGSDADPNSARPGEGFYRYALRASAGSFRAGLAAENRLRAGRKPAWTHPYVLYLGGAAGLILGALFLGGPKALATVAALSLYAQMQILLSDYVQHYGLRRATLPDGRIEPVGPQHSWNTPHWFSSALMLNAPRHSDHHVTPSRGYPALQLDRDTMPMLPLPLPLMATIALFPTLWRRMMDRRCARWRDRARVTTATPMPGE</sequence>
<comment type="caution">
    <text evidence="14">The sequence shown here is derived from an EMBL/GenBank/DDBJ whole genome shotgun (WGS) entry which is preliminary data.</text>
</comment>
<evidence type="ECO:0000256" key="2">
    <source>
        <dbReference type="ARBA" id="ARBA00010823"/>
    </source>
</evidence>
<evidence type="ECO:0000256" key="1">
    <source>
        <dbReference type="ARBA" id="ARBA00004429"/>
    </source>
</evidence>
<evidence type="ECO:0000256" key="5">
    <source>
        <dbReference type="ARBA" id="ARBA00022692"/>
    </source>
</evidence>
<dbReference type="CDD" id="cd03512">
    <property type="entry name" value="Alkane-hydroxylase"/>
    <property type="match status" value="1"/>
</dbReference>
<feature type="domain" description="Fatty acid desaturase" evidence="13">
    <location>
        <begin position="98"/>
        <end position="303"/>
    </location>
</feature>
<keyword evidence="5 12" id="KW-0812">Transmembrane</keyword>
<dbReference type="InterPro" id="IPR033885">
    <property type="entry name" value="AlkB/XylM"/>
</dbReference>
<comment type="similarity">
    <text evidence="2">Belongs to the fatty acid desaturase type 1 family. AlkB subfamily.</text>
</comment>
<dbReference type="STRING" id="1641875.XM53_11805"/>
<dbReference type="Pfam" id="PF00487">
    <property type="entry name" value="FA_desaturase"/>
    <property type="match status" value="1"/>
</dbReference>
<feature type="transmembrane region" description="Helical" evidence="12">
    <location>
        <begin position="203"/>
        <end position="222"/>
    </location>
</feature>
<dbReference type="RefSeq" id="WP_057793544.1">
    <property type="nucleotide sequence ID" value="NZ_LAXJ01000010.1"/>
</dbReference>
<organism evidence="14 15">
    <name type="scientific">Roseovarius atlanticus</name>
    <dbReference type="NCBI Taxonomy" id="1641875"/>
    <lineage>
        <taxon>Bacteria</taxon>
        <taxon>Pseudomonadati</taxon>
        <taxon>Pseudomonadota</taxon>
        <taxon>Alphaproteobacteria</taxon>
        <taxon>Rhodobacterales</taxon>
        <taxon>Roseobacteraceae</taxon>
        <taxon>Roseovarius</taxon>
    </lineage>
</organism>
<keyword evidence="11 12" id="KW-0472">Membrane</keyword>
<evidence type="ECO:0000256" key="3">
    <source>
        <dbReference type="ARBA" id="ARBA00022475"/>
    </source>
</evidence>
<evidence type="ECO:0000313" key="15">
    <source>
        <dbReference type="Proteomes" id="UP000051295"/>
    </source>
</evidence>
<keyword evidence="10 14" id="KW-0503">Monooxygenase</keyword>
<dbReference type="AlphaFoldDB" id="A0A0T5NTQ3"/>
<evidence type="ECO:0000256" key="7">
    <source>
        <dbReference type="ARBA" id="ARBA00022989"/>
    </source>
</evidence>
<dbReference type="GO" id="GO:0046872">
    <property type="term" value="F:metal ion binding"/>
    <property type="evidence" value="ECO:0007669"/>
    <property type="project" value="UniProtKB-KW"/>
</dbReference>
<evidence type="ECO:0000256" key="4">
    <source>
        <dbReference type="ARBA" id="ARBA00022519"/>
    </source>
</evidence>
<reference evidence="14 15" key="1">
    <citation type="submission" date="2015-04" db="EMBL/GenBank/DDBJ databases">
        <title>The draft genome sequence of Roseovarius sp.R12b.</title>
        <authorList>
            <person name="Li G."/>
            <person name="Lai Q."/>
            <person name="Shao Z."/>
            <person name="Yan P."/>
        </authorList>
    </citation>
    <scope>NUCLEOTIDE SEQUENCE [LARGE SCALE GENOMIC DNA]</scope>
    <source>
        <strain evidence="14 15">R12B</strain>
    </source>
</reference>
<keyword evidence="3" id="KW-1003">Cell membrane</keyword>
<dbReference type="InterPro" id="IPR005804">
    <property type="entry name" value="FA_desaturase_dom"/>
</dbReference>
<keyword evidence="4" id="KW-0997">Cell inner membrane</keyword>
<dbReference type="PANTHER" id="PTHR38674:SF1">
    <property type="entry name" value="ALKANE 1-MONOOXYGENASE 1"/>
    <property type="match status" value="1"/>
</dbReference>
<keyword evidence="8" id="KW-0560">Oxidoreductase</keyword>
<evidence type="ECO:0000256" key="6">
    <source>
        <dbReference type="ARBA" id="ARBA00022723"/>
    </source>
</evidence>
<keyword evidence="15" id="KW-1185">Reference proteome</keyword>